<comment type="subcellular location">
    <subcellularLocation>
        <location evidence="1">Cell membrane</location>
        <topology evidence="1">Multi-pass membrane protein</topology>
    </subcellularLocation>
</comment>
<feature type="transmembrane region" description="Helical" evidence="8">
    <location>
        <begin position="218"/>
        <end position="238"/>
    </location>
</feature>
<dbReference type="Pfam" id="PF09594">
    <property type="entry name" value="GT87"/>
    <property type="match status" value="1"/>
</dbReference>
<feature type="transmembrane region" description="Helical" evidence="8">
    <location>
        <begin position="103"/>
        <end position="120"/>
    </location>
</feature>
<organism evidence="9 10">
    <name type="scientific">Geodermatophilus ruber</name>
    <dbReference type="NCBI Taxonomy" id="504800"/>
    <lineage>
        <taxon>Bacteria</taxon>
        <taxon>Bacillati</taxon>
        <taxon>Actinomycetota</taxon>
        <taxon>Actinomycetes</taxon>
        <taxon>Geodermatophilales</taxon>
        <taxon>Geodermatophilaceae</taxon>
        <taxon>Geodermatophilus</taxon>
    </lineage>
</organism>
<sequence length="444" mass="47291">MPPSRTEGPTPSRPLARVVSRTTLRLAVVAAAAASTCLTLVVAEKLLVHGFFDLRVYRGAVMWWLHGRSLYSFHTGRGEYGFTYPPFAAAFMVPLAWVTFRTAVVLTTLASAVAVVAITWRLVAPAARRHGWTPWFAVALAVPVVLAMDPIRITFGYGQVNMLIFAMVLLDVVALRRGWAWGGAAIGLATAIKLTPGLFIVFLVLIGRRRAAAVATGTFLGATLLGLVVDGAASWQYWTHALWDTSRVGQLDKPANQSLLGMLAHVADPGQPDRRVWAVLAGAALVVGMWRAVRAYRCGDDLVAVTLVGLTACLVSPISWTHHLYWVVPAVVVLLDVAAGTPLHGPSSEWWRRRARVVAAGAGVLALVVAVLFILDMPGEFLPPAGAAPGRAPAEILGSAYTFIVLALVALLPARRTVAVEGGDEAVDEPLGLERPGSAGRHPA</sequence>
<dbReference type="GO" id="GO:0016758">
    <property type="term" value="F:hexosyltransferase activity"/>
    <property type="evidence" value="ECO:0007669"/>
    <property type="project" value="InterPro"/>
</dbReference>
<dbReference type="InterPro" id="IPR018584">
    <property type="entry name" value="GT87"/>
</dbReference>
<dbReference type="STRING" id="504800.SAMN04488085_104273"/>
<evidence type="ECO:0000256" key="5">
    <source>
        <dbReference type="ARBA" id="ARBA00022989"/>
    </source>
</evidence>
<feature type="transmembrane region" description="Helical" evidence="8">
    <location>
        <begin position="357"/>
        <end position="375"/>
    </location>
</feature>
<accession>A0A1I4DE25</accession>
<evidence type="ECO:0000256" key="7">
    <source>
        <dbReference type="ARBA" id="ARBA00024033"/>
    </source>
</evidence>
<keyword evidence="5 8" id="KW-1133">Transmembrane helix</keyword>
<name>A0A1I4DE25_9ACTN</name>
<feature type="transmembrane region" description="Helical" evidence="8">
    <location>
        <begin position="302"/>
        <end position="320"/>
    </location>
</feature>
<gene>
    <name evidence="9" type="ORF">SAMN04488085_104273</name>
</gene>
<keyword evidence="9" id="KW-0328">Glycosyltransferase</keyword>
<evidence type="ECO:0000313" key="9">
    <source>
        <dbReference type="EMBL" id="SFK90161.1"/>
    </source>
</evidence>
<reference evidence="9 10" key="1">
    <citation type="submission" date="2016-10" db="EMBL/GenBank/DDBJ databases">
        <authorList>
            <person name="de Groot N.N."/>
        </authorList>
    </citation>
    <scope>NUCLEOTIDE SEQUENCE [LARGE SCALE GENOMIC DNA]</scope>
    <source>
        <strain evidence="9 10">DSM 45317</strain>
    </source>
</reference>
<feature type="transmembrane region" description="Helical" evidence="8">
    <location>
        <begin position="395"/>
        <end position="414"/>
    </location>
</feature>
<keyword evidence="2" id="KW-1003">Cell membrane</keyword>
<evidence type="ECO:0000256" key="4">
    <source>
        <dbReference type="ARBA" id="ARBA00022692"/>
    </source>
</evidence>
<comment type="similarity">
    <text evidence="7">Belongs to the glycosyltransferase 87 family.</text>
</comment>
<evidence type="ECO:0000256" key="1">
    <source>
        <dbReference type="ARBA" id="ARBA00004651"/>
    </source>
</evidence>
<feature type="transmembrane region" description="Helical" evidence="8">
    <location>
        <begin position="326"/>
        <end position="345"/>
    </location>
</feature>
<keyword evidence="6 8" id="KW-0472">Membrane</keyword>
<dbReference type="GO" id="GO:0005886">
    <property type="term" value="C:plasma membrane"/>
    <property type="evidence" value="ECO:0007669"/>
    <property type="project" value="UniProtKB-SubCell"/>
</dbReference>
<dbReference type="AlphaFoldDB" id="A0A1I4DE25"/>
<feature type="transmembrane region" description="Helical" evidence="8">
    <location>
        <begin position="132"/>
        <end position="148"/>
    </location>
</feature>
<dbReference type="FunCoup" id="A0A1I4DE25">
    <property type="interactions" value="7"/>
</dbReference>
<proteinExistence type="inferred from homology"/>
<dbReference type="InParanoid" id="A0A1I4DE25"/>
<evidence type="ECO:0000256" key="6">
    <source>
        <dbReference type="ARBA" id="ARBA00023136"/>
    </source>
</evidence>
<dbReference type="Proteomes" id="UP000199152">
    <property type="component" value="Unassembled WGS sequence"/>
</dbReference>
<dbReference type="EMBL" id="FOSW01000004">
    <property type="protein sequence ID" value="SFK90161.1"/>
    <property type="molecule type" value="Genomic_DNA"/>
</dbReference>
<feature type="transmembrane region" description="Helical" evidence="8">
    <location>
        <begin position="185"/>
        <end position="206"/>
    </location>
</feature>
<evidence type="ECO:0000256" key="8">
    <source>
        <dbReference type="SAM" id="Phobius"/>
    </source>
</evidence>
<keyword evidence="10" id="KW-1185">Reference proteome</keyword>
<keyword evidence="4 8" id="KW-0812">Transmembrane</keyword>
<protein>
    <submittedName>
        <fullName evidence="9">Alpha-1,2-mannosyltransferase</fullName>
    </submittedName>
</protein>
<evidence type="ECO:0000256" key="3">
    <source>
        <dbReference type="ARBA" id="ARBA00022679"/>
    </source>
</evidence>
<dbReference type="OrthoDB" id="9774600at2"/>
<evidence type="ECO:0000313" key="10">
    <source>
        <dbReference type="Proteomes" id="UP000199152"/>
    </source>
</evidence>
<evidence type="ECO:0000256" key="2">
    <source>
        <dbReference type="ARBA" id="ARBA00022475"/>
    </source>
</evidence>
<keyword evidence="3 9" id="KW-0808">Transferase</keyword>
<feature type="transmembrane region" description="Helical" evidence="8">
    <location>
        <begin position="276"/>
        <end position="293"/>
    </location>
</feature>